<dbReference type="AlphaFoldDB" id="A0A9D2RNL2"/>
<gene>
    <name evidence="2" type="ORF">H9786_03905</name>
</gene>
<feature type="transmembrane region" description="Helical" evidence="1">
    <location>
        <begin position="166"/>
        <end position="186"/>
    </location>
</feature>
<comment type="caution">
    <text evidence="2">The sequence shown here is derived from an EMBL/GenBank/DDBJ whole genome shotgun (WGS) entry which is preliminary data.</text>
</comment>
<accession>A0A9D2RNL2</accession>
<feature type="transmembrane region" description="Helical" evidence="1">
    <location>
        <begin position="54"/>
        <end position="74"/>
    </location>
</feature>
<keyword evidence="1" id="KW-1133">Transmembrane helix</keyword>
<feature type="transmembrane region" description="Helical" evidence="1">
    <location>
        <begin position="95"/>
        <end position="123"/>
    </location>
</feature>
<evidence type="ECO:0000256" key="1">
    <source>
        <dbReference type="SAM" id="Phobius"/>
    </source>
</evidence>
<sequence length="244" mass="25267">MRPDLDLRAYFDTRATAILMTVSLLALLAFAALGGLLVPLVLPEEVVDVETTVIALSLPLSLIIPAIAVLITAGEWSDRSIQFTLLQRPSRNAVLLSKTLAASVVTAGVVALAIALAAVTTWIGGELLGQGADFSSMEGVMTTQLATLGSYLLISLAMGLLTQSSVLGLLSAIGIPFLTATAVPLATLTGSELFIDVVRAVDLPGAAVALGDGRAGAFELLPLALTVLLPAALGVWRWNRREVG</sequence>
<keyword evidence="1" id="KW-0812">Transmembrane</keyword>
<organism evidence="2 3">
    <name type="scientific">Candidatus Brachybacterium merdavium</name>
    <dbReference type="NCBI Taxonomy" id="2838513"/>
    <lineage>
        <taxon>Bacteria</taxon>
        <taxon>Bacillati</taxon>
        <taxon>Actinomycetota</taxon>
        <taxon>Actinomycetes</taxon>
        <taxon>Micrococcales</taxon>
        <taxon>Dermabacteraceae</taxon>
        <taxon>Brachybacterium</taxon>
    </lineage>
</organism>
<dbReference type="EMBL" id="DWZH01000029">
    <property type="protein sequence ID" value="HJB09666.1"/>
    <property type="molecule type" value="Genomic_DNA"/>
</dbReference>
<reference evidence="2" key="2">
    <citation type="submission" date="2021-04" db="EMBL/GenBank/DDBJ databases">
        <authorList>
            <person name="Gilroy R."/>
        </authorList>
    </citation>
    <scope>NUCLEOTIDE SEQUENCE</scope>
    <source>
        <strain evidence="2">ChiHjej13B12-24818</strain>
    </source>
</reference>
<protein>
    <submittedName>
        <fullName evidence="2">ABC transporter permease</fullName>
    </submittedName>
</protein>
<evidence type="ECO:0000313" key="2">
    <source>
        <dbReference type="EMBL" id="HJB09666.1"/>
    </source>
</evidence>
<proteinExistence type="predicted"/>
<keyword evidence="1" id="KW-0472">Membrane</keyword>
<feature type="transmembrane region" description="Helical" evidence="1">
    <location>
        <begin position="21"/>
        <end position="42"/>
    </location>
</feature>
<name>A0A9D2RNL2_9MICO</name>
<dbReference type="Proteomes" id="UP000823823">
    <property type="component" value="Unassembled WGS sequence"/>
</dbReference>
<reference evidence="2" key="1">
    <citation type="journal article" date="2021" name="PeerJ">
        <title>Extensive microbial diversity within the chicken gut microbiome revealed by metagenomics and culture.</title>
        <authorList>
            <person name="Gilroy R."/>
            <person name="Ravi A."/>
            <person name="Getino M."/>
            <person name="Pursley I."/>
            <person name="Horton D.L."/>
            <person name="Alikhan N.F."/>
            <person name="Baker D."/>
            <person name="Gharbi K."/>
            <person name="Hall N."/>
            <person name="Watson M."/>
            <person name="Adriaenssens E.M."/>
            <person name="Foster-Nyarko E."/>
            <person name="Jarju S."/>
            <person name="Secka A."/>
            <person name="Antonio M."/>
            <person name="Oren A."/>
            <person name="Chaudhuri R.R."/>
            <person name="La Ragione R."/>
            <person name="Hildebrand F."/>
            <person name="Pallen M.J."/>
        </authorList>
    </citation>
    <scope>NUCLEOTIDE SEQUENCE</scope>
    <source>
        <strain evidence="2">ChiHjej13B12-24818</strain>
    </source>
</reference>
<evidence type="ECO:0000313" key="3">
    <source>
        <dbReference type="Proteomes" id="UP000823823"/>
    </source>
</evidence>
<feature type="transmembrane region" description="Helical" evidence="1">
    <location>
        <begin position="143"/>
        <end position="161"/>
    </location>
</feature>
<feature type="transmembrane region" description="Helical" evidence="1">
    <location>
        <begin position="220"/>
        <end position="238"/>
    </location>
</feature>